<evidence type="ECO:0000313" key="2">
    <source>
        <dbReference type="Proteomes" id="UP001589575"/>
    </source>
</evidence>
<accession>A0ABV5G7D3</accession>
<name>A0ABV5G7D3_9MICC</name>
<keyword evidence="2" id="KW-1185">Reference proteome</keyword>
<dbReference type="EMBL" id="JBHMFI010000002">
    <property type="protein sequence ID" value="MFB9074861.1"/>
    <property type="molecule type" value="Genomic_DNA"/>
</dbReference>
<organism evidence="1 2">
    <name type="scientific">Citricoccus parietis</name>
    <dbReference type="NCBI Taxonomy" id="592307"/>
    <lineage>
        <taxon>Bacteria</taxon>
        <taxon>Bacillati</taxon>
        <taxon>Actinomycetota</taxon>
        <taxon>Actinomycetes</taxon>
        <taxon>Micrococcales</taxon>
        <taxon>Micrococcaceae</taxon>
        <taxon>Citricoccus</taxon>
    </lineage>
</organism>
<evidence type="ECO:0000313" key="1">
    <source>
        <dbReference type="EMBL" id="MFB9074861.1"/>
    </source>
</evidence>
<dbReference type="Proteomes" id="UP001589575">
    <property type="component" value="Unassembled WGS sequence"/>
</dbReference>
<gene>
    <name evidence="1" type="ORF">ACFFX0_28200</name>
</gene>
<proteinExistence type="predicted"/>
<protein>
    <submittedName>
        <fullName evidence="1">Uncharacterized protein</fullName>
    </submittedName>
</protein>
<reference evidence="1 2" key="1">
    <citation type="submission" date="2024-09" db="EMBL/GenBank/DDBJ databases">
        <authorList>
            <person name="Sun Q."/>
            <person name="Mori K."/>
        </authorList>
    </citation>
    <scope>NUCLEOTIDE SEQUENCE [LARGE SCALE GENOMIC DNA]</scope>
    <source>
        <strain evidence="1 2">CCM 7609</strain>
    </source>
</reference>
<sequence length="62" mass="5992">MPVHRRAADTAGRAQVLQSDRGEALVGEQPGGGLQQGLPAIGLGGGTGGLFGGHGVLAMSVG</sequence>
<comment type="caution">
    <text evidence="1">The sequence shown here is derived from an EMBL/GenBank/DDBJ whole genome shotgun (WGS) entry which is preliminary data.</text>
</comment>